<feature type="transmembrane region" description="Helical" evidence="6">
    <location>
        <begin position="117"/>
        <end position="139"/>
    </location>
</feature>
<feature type="transmembrane region" description="Helical" evidence="6">
    <location>
        <begin position="38"/>
        <end position="55"/>
    </location>
</feature>
<gene>
    <name evidence="7" type="ORF">HaLaN_28740</name>
</gene>
<evidence type="ECO:0000256" key="4">
    <source>
        <dbReference type="ARBA" id="ARBA00022989"/>
    </source>
</evidence>
<feature type="non-terminal residue" evidence="7">
    <location>
        <position position="196"/>
    </location>
</feature>
<evidence type="ECO:0000313" key="8">
    <source>
        <dbReference type="Proteomes" id="UP000485058"/>
    </source>
</evidence>
<dbReference type="InterPro" id="IPR002293">
    <property type="entry name" value="AA/rel_permease1"/>
</dbReference>
<feature type="transmembrane region" description="Helical" evidence="6">
    <location>
        <begin position="151"/>
        <end position="173"/>
    </location>
</feature>
<sequence>MPVCYATVLVLGGLHRFHRAAASAVLGCPEQPGVVLSPYQLLALFAGVLVLHACMNCGSHHLTRMQIVFSGFWQVVATLAFCALIIAVAPQHTSPNFAFGSWLPNTELTGLTNPVHIFLAGLLMSQWTIMGFDCCIHLAEETVDAERSASWGLVAGVGSACLLGLLLMLSLTFSMQSLDSIMDPNAVAGGQAIAQA</sequence>
<dbReference type="EMBL" id="BLLF01004628">
    <property type="protein sequence ID" value="GFH29978.1"/>
    <property type="molecule type" value="Genomic_DNA"/>
</dbReference>
<evidence type="ECO:0000256" key="1">
    <source>
        <dbReference type="ARBA" id="ARBA00004141"/>
    </source>
</evidence>
<dbReference type="Pfam" id="PF13520">
    <property type="entry name" value="AA_permease_2"/>
    <property type="match status" value="1"/>
</dbReference>
<comment type="caution">
    <text evidence="7">The sequence shown here is derived from an EMBL/GenBank/DDBJ whole genome shotgun (WGS) entry which is preliminary data.</text>
</comment>
<protein>
    <submittedName>
        <fullName evidence="7">Amino acid carrier 1</fullName>
    </submittedName>
</protein>
<organism evidence="7 8">
    <name type="scientific">Haematococcus lacustris</name>
    <name type="common">Green alga</name>
    <name type="synonym">Haematococcus pluvialis</name>
    <dbReference type="NCBI Taxonomy" id="44745"/>
    <lineage>
        <taxon>Eukaryota</taxon>
        <taxon>Viridiplantae</taxon>
        <taxon>Chlorophyta</taxon>
        <taxon>core chlorophytes</taxon>
        <taxon>Chlorophyceae</taxon>
        <taxon>CS clade</taxon>
        <taxon>Chlamydomonadales</taxon>
        <taxon>Haematococcaceae</taxon>
        <taxon>Haematococcus</taxon>
    </lineage>
</organism>
<evidence type="ECO:0000256" key="6">
    <source>
        <dbReference type="SAM" id="Phobius"/>
    </source>
</evidence>
<feature type="transmembrane region" description="Helical" evidence="6">
    <location>
        <begin position="67"/>
        <end position="89"/>
    </location>
</feature>
<evidence type="ECO:0000256" key="2">
    <source>
        <dbReference type="ARBA" id="ARBA00022448"/>
    </source>
</evidence>
<reference evidence="7 8" key="1">
    <citation type="submission" date="2020-02" db="EMBL/GenBank/DDBJ databases">
        <title>Draft genome sequence of Haematococcus lacustris strain NIES-144.</title>
        <authorList>
            <person name="Morimoto D."/>
            <person name="Nakagawa S."/>
            <person name="Yoshida T."/>
            <person name="Sawayama S."/>
        </authorList>
    </citation>
    <scope>NUCLEOTIDE SEQUENCE [LARGE SCALE GENOMIC DNA]</scope>
    <source>
        <strain evidence="7 8">NIES-144</strain>
    </source>
</reference>
<accession>A0A6A0ABE1</accession>
<evidence type="ECO:0000256" key="3">
    <source>
        <dbReference type="ARBA" id="ARBA00022692"/>
    </source>
</evidence>
<dbReference type="GO" id="GO:0022857">
    <property type="term" value="F:transmembrane transporter activity"/>
    <property type="evidence" value="ECO:0007669"/>
    <property type="project" value="InterPro"/>
</dbReference>
<keyword evidence="3 6" id="KW-0812">Transmembrane</keyword>
<dbReference type="PANTHER" id="PTHR45649:SF26">
    <property type="entry name" value="OS04G0435100 PROTEIN"/>
    <property type="match status" value="1"/>
</dbReference>
<keyword evidence="2" id="KW-0813">Transport</keyword>
<dbReference type="GO" id="GO:0016020">
    <property type="term" value="C:membrane"/>
    <property type="evidence" value="ECO:0007669"/>
    <property type="project" value="UniProtKB-SubCell"/>
</dbReference>
<comment type="subcellular location">
    <subcellularLocation>
        <location evidence="1">Membrane</location>
        <topology evidence="1">Multi-pass membrane protein</topology>
    </subcellularLocation>
</comment>
<dbReference type="AlphaFoldDB" id="A0A6A0ABE1"/>
<keyword evidence="8" id="KW-1185">Reference proteome</keyword>
<keyword evidence="4 6" id="KW-1133">Transmembrane helix</keyword>
<keyword evidence="5 6" id="KW-0472">Membrane</keyword>
<evidence type="ECO:0000313" key="7">
    <source>
        <dbReference type="EMBL" id="GFH29978.1"/>
    </source>
</evidence>
<proteinExistence type="predicted"/>
<dbReference type="Proteomes" id="UP000485058">
    <property type="component" value="Unassembled WGS sequence"/>
</dbReference>
<name>A0A6A0ABE1_HAELA</name>
<evidence type="ECO:0000256" key="5">
    <source>
        <dbReference type="ARBA" id="ARBA00023136"/>
    </source>
</evidence>
<dbReference type="Gene3D" id="1.20.1740.10">
    <property type="entry name" value="Amino acid/polyamine transporter I"/>
    <property type="match status" value="1"/>
</dbReference>
<dbReference type="PANTHER" id="PTHR45649">
    <property type="entry name" value="AMINO-ACID PERMEASE BAT1"/>
    <property type="match status" value="1"/>
</dbReference>